<dbReference type="InterPro" id="IPR050093">
    <property type="entry name" value="ABC_SmlMolc_Importer"/>
</dbReference>
<evidence type="ECO:0000259" key="4">
    <source>
        <dbReference type="PROSITE" id="PS50893"/>
    </source>
</evidence>
<sequence>MSYIAFENIQKSYDGTHYVLKDINLEIQKGELLTLLGPSGCGKSTLLRCLAGFNRVDHGTIRIGDKIVNDLAPGERNVGMVFQSYSLFPNMNVENNIGFGLKMQKMPKETIRKKVAEMIEIVGLKGREHYAPSQLSGGQKQRVALARALVTEPRVLLLDEPLSAIDAQLRKSLQKSIRNIQQQLNITTIFVTHDQNEAMLMSDHITILNDGRIEQIATPIDLYTRPRTEFVANFVGNYNVLQPQAFETMTGETRTGAVAIRPEAIQIVGEDTPQKDDYIRLVGRVRDRIPKGNLLEYLVESNGIVLKIDTLFRTHNLYEPGEAVGVEFERRNVLDLE</sequence>
<keyword evidence="2" id="KW-0547">Nucleotide-binding</keyword>
<dbReference type="InterPro" id="IPR008995">
    <property type="entry name" value="Mo/tungstate-bd_C_term_dom"/>
</dbReference>
<dbReference type="GO" id="GO:0005524">
    <property type="term" value="F:ATP binding"/>
    <property type="evidence" value="ECO:0007669"/>
    <property type="project" value="UniProtKB-KW"/>
</dbReference>
<protein>
    <submittedName>
        <fullName evidence="5">Spermidine/putrescine import ATP-binding protein PotA</fullName>
        <ecNumber evidence="5">3.6.3.31</ecNumber>
    </submittedName>
</protein>
<accession>A0A3S4YUT3</accession>
<dbReference type="FunFam" id="3.40.50.300:FF:000042">
    <property type="entry name" value="Maltose/maltodextrin ABC transporter, ATP-binding protein"/>
    <property type="match status" value="1"/>
</dbReference>
<dbReference type="InterPro" id="IPR003439">
    <property type="entry name" value="ABC_transporter-like_ATP-bd"/>
</dbReference>
<dbReference type="EC" id="3.6.3.31" evidence="5"/>
<dbReference type="Pfam" id="PF08402">
    <property type="entry name" value="TOBE_2"/>
    <property type="match status" value="1"/>
</dbReference>
<gene>
    <name evidence="5" type="primary">potA_1</name>
    <name evidence="5" type="ORF">NCTC13079_00390</name>
</gene>
<dbReference type="Pfam" id="PF00005">
    <property type="entry name" value="ABC_tran"/>
    <property type="match status" value="1"/>
</dbReference>
<keyword evidence="3 5" id="KW-0067">ATP-binding</keyword>
<dbReference type="SMART" id="SM00382">
    <property type="entry name" value="AAA"/>
    <property type="match status" value="1"/>
</dbReference>
<dbReference type="GO" id="GO:0043190">
    <property type="term" value="C:ATP-binding cassette (ABC) transporter complex"/>
    <property type="evidence" value="ECO:0007669"/>
    <property type="project" value="InterPro"/>
</dbReference>
<dbReference type="GO" id="GO:0016887">
    <property type="term" value="F:ATP hydrolysis activity"/>
    <property type="evidence" value="ECO:0007669"/>
    <property type="project" value="InterPro"/>
</dbReference>
<dbReference type="PROSITE" id="PS00211">
    <property type="entry name" value="ABC_TRANSPORTER_1"/>
    <property type="match status" value="1"/>
</dbReference>
<dbReference type="SUPFAM" id="SSF50331">
    <property type="entry name" value="MOP-like"/>
    <property type="match status" value="1"/>
</dbReference>
<keyword evidence="6" id="KW-1185">Reference proteome</keyword>
<dbReference type="InterPro" id="IPR013611">
    <property type="entry name" value="Transp-assoc_OB_typ2"/>
</dbReference>
<dbReference type="Proteomes" id="UP000269544">
    <property type="component" value="Chromosome"/>
</dbReference>
<reference evidence="5 6" key="1">
    <citation type="submission" date="2018-12" db="EMBL/GenBank/DDBJ databases">
        <authorList>
            <consortium name="Pathogen Informatics"/>
        </authorList>
    </citation>
    <scope>NUCLEOTIDE SEQUENCE [LARGE SCALE GENOMIC DNA]</scope>
    <source>
        <strain evidence="5 6">NCTC13079</strain>
    </source>
</reference>
<proteinExistence type="predicted"/>
<dbReference type="EMBL" id="LR134523">
    <property type="protein sequence ID" value="VEJ34915.1"/>
    <property type="molecule type" value="Genomic_DNA"/>
</dbReference>
<dbReference type="InterPro" id="IPR017871">
    <property type="entry name" value="ABC_transporter-like_CS"/>
</dbReference>
<dbReference type="InterPro" id="IPR027417">
    <property type="entry name" value="P-loop_NTPase"/>
</dbReference>
<name>A0A3S4YUT3_9FIRM</name>
<dbReference type="Gene3D" id="3.40.50.300">
    <property type="entry name" value="P-loop containing nucleotide triphosphate hydrolases"/>
    <property type="match status" value="1"/>
</dbReference>
<evidence type="ECO:0000313" key="6">
    <source>
        <dbReference type="Proteomes" id="UP000269544"/>
    </source>
</evidence>
<dbReference type="InterPro" id="IPR003593">
    <property type="entry name" value="AAA+_ATPase"/>
</dbReference>
<organism evidence="5 6">
    <name type="scientific">Aedoeadaptatus ivorii</name>
    <dbReference type="NCBI Taxonomy" id="54006"/>
    <lineage>
        <taxon>Bacteria</taxon>
        <taxon>Bacillati</taxon>
        <taxon>Bacillota</taxon>
        <taxon>Tissierellia</taxon>
        <taxon>Tissierellales</taxon>
        <taxon>Peptoniphilaceae</taxon>
        <taxon>Aedoeadaptatus</taxon>
    </lineage>
</organism>
<feature type="domain" description="ABC transporter" evidence="4">
    <location>
        <begin position="4"/>
        <end position="235"/>
    </location>
</feature>
<evidence type="ECO:0000313" key="5">
    <source>
        <dbReference type="EMBL" id="VEJ34915.1"/>
    </source>
</evidence>
<keyword evidence="1" id="KW-0813">Transport</keyword>
<dbReference type="OrthoDB" id="9802264at2"/>
<dbReference type="PANTHER" id="PTHR42781">
    <property type="entry name" value="SPERMIDINE/PUTRESCINE IMPORT ATP-BINDING PROTEIN POTA"/>
    <property type="match status" value="1"/>
</dbReference>
<dbReference type="SUPFAM" id="SSF52540">
    <property type="entry name" value="P-loop containing nucleoside triphosphate hydrolases"/>
    <property type="match status" value="1"/>
</dbReference>
<dbReference type="GO" id="GO:0140359">
    <property type="term" value="F:ABC-type transporter activity"/>
    <property type="evidence" value="ECO:0007669"/>
    <property type="project" value="UniProtKB-ARBA"/>
</dbReference>
<dbReference type="RefSeq" id="WP_126464841.1">
    <property type="nucleotide sequence ID" value="NZ_JAUSWF010000002.1"/>
</dbReference>
<dbReference type="KEGG" id="piv:NCTC13079_00390"/>
<evidence type="ECO:0000256" key="1">
    <source>
        <dbReference type="ARBA" id="ARBA00022448"/>
    </source>
</evidence>
<evidence type="ECO:0000256" key="2">
    <source>
        <dbReference type="ARBA" id="ARBA00022741"/>
    </source>
</evidence>
<evidence type="ECO:0000256" key="3">
    <source>
        <dbReference type="ARBA" id="ARBA00022840"/>
    </source>
</evidence>
<keyword evidence="5" id="KW-0378">Hydrolase</keyword>
<dbReference type="PANTHER" id="PTHR42781:SF4">
    <property type="entry name" value="SPERMIDINE_PUTRESCINE IMPORT ATP-BINDING PROTEIN POTA"/>
    <property type="match status" value="1"/>
</dbReference>
<dbReference type="PROSITE" id="PS50893">
    <property type="entry name" value="ABC_TRANSPORTER_2"/>
    <property type="match status" value="1"/>
</dbReference>
<dbReference type="AlphaFoldDB" id="A0A3S4YUT3"/>